<evidence type="ECO:0000313" key="15">
    <source>
        <dbReference type="Proteomes" id="UP000030665"/>
    </source>
</evidence>
<evidence type="ECO:0000256" key="9">
    <source>
        <dbReference type="ARBA" id="ARBA00023211"/>
    </source>
</evidence>
<dbReference type="InterPro" id="IPR037227">
    <property type="entry name" value="EndoU-like"/>
</dbReference>
<feature type="region of interest" description="Disordered" evidence="12">
    <location>
        <begin position="542"/>
        <end position="577"/>
    </location>
</feature>
<keyword evidence="9 11" id="KW-0464">Manganese</keyword>
<protein>
    <submittedName>
        <fullName evidence="14">XendoU domain containing protein</fullName>
    </submittedName>
</protein>
<dbReference type="GO" id="GO:0016829">
    <property type="term" value="F:lyase activity"/>
    <property type="evidence" value="ECO:0007669"/>
    <property type="project" value="UniProtKB-KW"/>
</dbReference>
<accession>A0A077ZB53</accession>
<dbReference type="InterPro" id="IPR018998">
    <property type="entry name" value="EndoU_C"/>
</dbReference>
<dbReference type="CDD" id="cd21159">
    <property type="entry name" value="XendoU"/>
    <property type="match status" value="3"/>
</dbReference>
<evidence type="ECO:0000256" key="7">
    <source>
        <dbReference type="ARBA" id="ARBA00022801"/>
    </source>
</evidence>
<evidence type="ECO:0000256" key="5">
    <source>
        <dbReference type="ARBA" id="ARBA00022723"/>
    </source>
</evidence>
<evidence type="ECO:0000256" key="6">
    <source>
        <dbReference type="ARBA" id="ARBA00022759"/>
    </source>
</evidence>
<evidence type="ECO:0000313" key="14">
    <source>
        <dbReference type="EMBL" id="CDW56808.1"/>
    </source>
</evidence>
<sequence length="912" mass="104097">MNMYEPKVGSPERTGRFKERKIDRFLNEVLKTEVMKLLRQFLRWCGLSTANSDENFRKWLKDYWFSEYARRRKVVDSSAFEHVFLGEMENGKVLGLHNWIRFAYLEARGALNYKGFLVERQDSVATIEFTWNGNGKPIGGMLLGSSPEFEMAAATICSLLRPGANKCKFFYKNCEVIFESHDITRHGKNFLSTSFPKAGKTCRLSQNLQQRQKPASGVPSLLGEMSISGKWKLQPLVALLLCFLMWRISSGREQQQATDHDIKKVVELMQKADVNAAGLNDTDFNYQQLRGTGSALKKLGLMRKVNGFKQNIFRFVSFVSKSYKSKPTVKAFLQLMNMFEPQIGAPERTGKLKAARINNFIDMVVKTKVMNLLKKFLQRFELLITESEDDFKEWLKNLWFAEYARRRKVIDSSAFEHVFVGEMEKGLVSGLHNWIRYGTLEASGHANYTGYTGKMSAAMATIGFTWNNKVKSTSSMFLGSSPEFDMAVATICSLLRPGRKKCKLVYKGCGIRFTSGHLERNGTRYLSTSFPEADKVCPEYTRAPELGTGHNETQIRKGKLDMGKKEKRGKEKQKPKNITDADLQEIIELMEEADINAAGPNDALFNYQQRSGKGNAPERFVTFISDGYLKKPTIEALINLTAMYQPQLGVAERTNQTKEEMIEHFLNFVLETRVMHLLKQVLRRRNILSTSSKSEFRGLLKKLWFTGYSRRENALDTSAFEHYFVGEVYEGKVSGLHNWIRFAVLEANGDIDYKGYFPEKTIVSIRQKDLETIVRELYDIDIRGTDPSKFKFNYGPSHQTVSGLHYWLTYGLLELNNKAKFEEYLGEINAPAAVIKYSLGYSTKPRGSFLLRTTAEFDLALYTICLVGRSAEGCRFMLGGCIIKLVVHRLAPHNQVTTAYPKEAICEEAKRE</sequence>
<keyword evidence="5 11" id="KW-0479">Metal-binding</keyword>
<reference evidence="14" key="2">
    <citation type="submission" date="2014-03" db="EMBL/GenBank/DDBJ databases">
        <title>The whipworm genome and dual-species transcriptomics of an intimate host-pathogen interaction.</title>
        <authorList>
            <person name="Foth B.J."/>
            <person name="Tsai I.J."/>
            <person name="Reid A.J."/>
            <person name="Bancroft A.J."/>
            <person name="Nichol S."/>
            <person name="Tracey A."/>
            <person name="Holroyd N."/>
            <person name="Cotton J.A."/>
            <person name="Stanley E.J."/>
            <person name="Zarowiecki M."/>
            <person name="Liu J.Z."/>
            <person name="Huckvale T."/>
            <person name="Cooper P.J."/>
            <person name="Grencis R.K."/>
            <person name="Berriman M."/>
        </authorList>
    </citation>
    <scope>NUCLEOTIDE SEQUENCE [LARGE SCALE GENOMIC DNA]</scope>
</reference>
<dbReference type="PANTHER" id="PTHR12439">
    <property type="entry name" value="PLACENTAL PROTEIN 11-RELATED"/>
    <property type="match status" value="1"/>
</dbReference>
<dbReference type="GO" id="GO:0016787">
    <property type="term" value="F:hydrolase activity"/>
    <property type="evidence" value="ECO:0007669"/>
    <property type="project" value="UniProtKB-KW"/>
</dbReference>
<dbReference type="Proteomes" id="UP000030665">
    <property type="component" value="Unassembled WGS sequence"/>
</dbReference>
<evidence type="ECO:0000256" key="1">
    <source>
        <dbReference type="ARBA" id="ARBA00001936"/>
    </source>
</evidence>
<comment type="cofactor">
    <cofactor evidence="1 11">
        <name>Mn(2+)</name>
        <dbReference type="ChEBI" id="CHEBI:29035"/>
    </cofactor>
</comment>
<keyword evidence="15" id="KW-1185">Reference proteome</keyword>
<keyword evidence="7 11" id="KW-0378">Hydrolase</keyword>
<dbReference type="OrthoDB" id="430326at2759"/>
<evidence type="ECO:0000256" key="11">
    <source>
        <dbReference type="RuleBase" id="RU367085"/>
    </source>
</evidence>
<evidence type="ECO:0000256" key="12">
    <source>
        <dbReference type="SAM" id="MobiDB-lite"/>
    </source>
</evidence>
<evidence type="ECO:0000256" key="4">
    <source>
        <dbReference type="ARBA" id="ARBA00022722"/>
    </source>
</evidence>
<dbReference type="AlphaFoldDB" id="A0A077ZB53"/>
<dbReference type="SUPFAM" id="SSF142877">
    <property type="entry name" value="EndoU-like"/>
    <property type="match status" value="4"/>
</dbReference>
<comment type="similarity">
    <text evidence="2 11">Belongs to the ENDOU family.</text>
</comment>
<dbReference type="GO" id="GO:0003723">
    <property type="term" value="F:RNA binding"/>
    <property type="evidence" value="ECO:0007669"/>
    <property type="project" value="UniProtKB-UniRule"/>
</dbReference>
<dbReference type="GO" id="GO:0004521">
    <property type="term" value="F:RNA endonuclease activity"/>
    <property type="evidence" value="ECO:0007669"/>
    <property type="project" value="UniProtKB-UniRule"/>
</dbReference>
<keyword evidence="4 11" id="KW-0540">Nuclease</keyword>
<evidence type="ECO:0000259" key="13">
    <source>
        <dbReference type="PROSITE" id="PS51959"/>
    </source>
</evidence>
<dbReference type="PANTHER" id="PTHR12439:SF11">
    <property type="entry name" value="URIDYLATE-SPECIFIC ENDORIBONUCLEASE"/>
    <property type="match status" value="1"/>
</dbReference>
<evidence type="ECO:0000256" key="2">
    <source>
        <dbReference type="ARBA" id="ARBA00010168"/>
    </source>
</evidence>
<comment type="subunit">
    <text evidence="3 11">Monomer.</text>
</comment>
<dbReference type="Pfam" id="PF09412">
    <property type="entry name" value="XendoU"/>
    <property type="match status" value="4"/>
</dbReference>
<feature type="compositionally biased region" description="Basic and acidic residues" evidence="12">
    <location>
        <begin position="553"/>
        <end position="577"/>
    </location>
</feature>
<dbReference type="PROSITE" id="PS51959">
    <property type="entry name" value="ENDOU"/>
    <property type="match status" value="3"/>
</dbReference>
<proteinExistence type="inferred from homology"/>
<feature type="domain" description="EndoU" evidence="13">
    <location>
        <begin position="1"/>
        <end position="200"/>
    </location>
</feature>
<dbReference type="EMBL" id="HG806081">
    <property type="protein sequence ID" value="CDW56808.1"/>
    <property type="molecule type" value="Genomic_DNA"/>
</dbReference>
<keyword evidence="8 11" id="KW-0694">RNA-binding</keyword>
<name>A0A077ZB53_TRITR</name>
<keyword evidence="6 11" id="KW-0255">Endonuclease</keyword>
<feature type="domain" description="EndoU" evidence="13">
    <location>
        <begin position="579"/>
        <end position="905"/>
    </location>
</feature>
<organism evidence="14 15">
    <name type="scientific">Trichuris trichiura</name>
    <name type="common">Whipworm</name>
    <name type="synonym">Trichocephalus trichiurus</name>
    <dbReference type="NCBI Taxonomy" id="36087"/>
    <lineage>
        <taxon>Eukaryota</taxon>
        <taxon>Metazoa</taxon>
        <taxon>Ecdysozoa</taxon>
        <taxon>Nematoda</taxon>
        <taxon>Enoplea</taxon>
        <taxon>Dorylaimia</taxon>
        <taxon>Trichinellida</taxon>
        <taxon>Trichuridae</taxon>
        <taxon>Trichuris</taxon>
    </lineage>
</organism>
<reference evidence="14" key="1">
    <citation type="submission" date="2014-01" db="EMBL/GenBank/DDBJ databases">
        <authorList>
            <person name="Aslett M."/>
        </authorList>
    </citation>
    <scope>NUCLEOTIDE SEQUENCE</scope>
</reference>
<feature type="domain" description="EndoU" evidence="13">
    <location>
        <begin position="258"/>
        <end position="535"/>
    </location>
</feature>
<dbReference type="GO" id="GO:0046872">
    <property type="term" value="F:metal ion binding"/>
    <property type="evidence" value="ECO:0007669"/>
    <property type="project" value="UniProtKB-UniRule"/>
</dbReference>
<evidence type="ECO:0000256" key="3">
    <source>
        <dbReference type="ARBA" id="ARBA00011245"/>
    </source>
</evidence>
<gene>
    <name evidence="14" type="ORF">TTRE_0000509001</name>
</gene>
<keyword evidence="10" id="KW-0456">Lyase</keyword>
<dbReference type="InterPro" id="IPR039787">
    <property type="entry name" value="ENDOU"/>
</dbReference>
<evidence type="ECO:0000256" key="10">
    <source>
        <dbReference type="ARBA" id="ARBA00023239"/>
    </source>
</evidence>
<evidence type="ECO:0000256" key="8">
    <source>
        <dbReference type="ARBA" id="ARBA00022884"/>
    </source>
</evidence>